<keyword evidence="5 10" id="KW-1133">Transmembrane helix</keyword>
<reference evidence="12 13" key="1">
    <citation type="submission" date="2014-02" db="EMBL/GenBank/DDBJ databases">
        <title>Transposable element dynamics among asymbiotic and ectomycorrhizal Amanita fungi.</title>
        <authorList>
            <consortium name="DOE Joint Genome Institute"/>
            <person name="Hess J."/>
            <person name="Skrede I."/>
            <person name="Wolfe B."/>
            <person name="LaButti K."/>
            <person name="Ohm R.A."/>
            <person name="Grigoriev I.V."/>
            <person name="Pringle A."/>
        </authorList>
    </citation>
    <scope>NUCLEOTIDE SEQUENCE [LARGE SCALE GENOMIC DNA]</scope>
    <source>
        <strain evidence="12 13">SKay4041</strain>
    </source>
</reference>
<dbReference type="Pfam" id="PF01794">
    <property type="entry name" value="Ferric_reduct"/>
    <property type="match status" value="1"/>
</dbReference>
<dbReference type="SUPFAM" id="SSF52343">
    <property type="entry name" value="Ferredoxin reductase-like, C-terminal NADP-linked domain"/>
    <property type="match status" value="1"/>
</dbReference>
<dbReference type="InterPro" id="IPR051410">
    <property type="entry name" value="Ferric/Cupric_Reductase"/>
</dbReference>
<keyword evidence="3" id="KW-0813">Transport</keyword>
<dbReference type="InterPro" id="IPR039261">
    <property type="entry name" value="FNR_nucleotide-bd"/>
</dbReference>
<dbReference type="EMBL" id="KZ302220">
    <property type="protein sequence ID" value="PFH46223.1"/>
    <property type="molecule type" value="Genomic_DNA"/>
</dbReference>
<name>A0A2A9NF01_9AGAR</name>
<keyword evidence="8 10" id="KW-0472">Membrane</keyword>
<dbReference type="OrthoDB" id="3944240at2759"/>
<dbReference type="InterPro" id="IPR013121">
    <property type="entry name" value="Fe_red_NAD-bd_6"/>
</dbReference>
<keyword evidence="9" id="KW-0325">Glycoprotein</keyword>
<feature type="transmembrane region" description="Helical" evidence="10">
    <location>
        <begin position="122"/>
        <end position="142"/>
    </location>
</feature>
<organism evidence="12 13">
    <name type="scientific">Amanita thiersii Skay4041</name>
    <dbReference type="NCBI Taxonomy" id="703135"/>
    <lineage>
        <taxon>Eukaryota</taxon>
        <taxon>Fungi</taxon>
        <taxon>Dikarya</taxon>
        <taxon>Basidiomycota</taxon>
        <taxon>Agaricomycotina</taxon>
        <taxon>Agaricomycetes</taxon>
        <taxon>Agaricomycetidae</taxon>
        <taxon>Agaricales</taxon>
        <taxon>Pluteineae</taxon>
        <taxon>Amanitaceae</taxon>
        <taxon>Amanita</taxon>
    </lineage>
</organism>
<evidence type="ECO:0000259" key="11">
    <source>
        <dbReference type="PROSITE" id="PS51384"/>
    </source>
</evidence>
<comment type="similarity">
    <text evidence="2">Belongs to the ferric reductase (FRE) family.</text>
</comment>
<dbReference type="Gene3D" id="3.40.50.80">
    <property type="entry name" value="Nucleotide-binding domain of ferredoxin-NADP reductase (FNR) module"/>
    <property type="match status" value="1"/>
</dbReference>
<evidence type="ECO:0000256" key="9">
    <source>
        <dbReference type="ARBA" id="ARBA00023180"/>
    </source>
</evidence>
<accession>A0A2A9NF01</accession>
<gene>
    <name evidence="12" type="ORF">AMATHDRAFT_51205</name>
</gene>
<evidence type="ECO:0000313" key="13">
    <source>
        <dbReference type="Proteomes" id="UP000242287"/>
    </source>
</evidence>
<evidence type="ECO:0000256" key="2">
    <source>
        <dbReference type="ARBA" id="ARBA00006278"/>
    </source>
</evidence>
<feature type="transmembrane region" description="Helical" evidence="10">
    <location>
        <begin position="32"/>
        <end position="50"/>
    </location>
</feature>
<dbReference type="PANTHER" id="PTHR32361">
    <property type="entry name" value="FERRIC/CUPRIC REDUCTASE TRANSMEMBRANE COMPONENT"/>
    <property type="match status" value="1"/>
</dbReference>
<dbReference type="AlphaFoldDB" id="A0A2A9NF01"/>
<keyword evidence="4 10" id="KW-0812">Transmembrane</keyword>
<keyword evidence="7" id="KW-0406">Ion transport</keyword>
<sequence>MADTGTPPVIPEEFQQYNSYAEDPKWQTKFSIIWASVVGAFVVAALPRIIRNLRNGTLFTGVFGINENFNAYGRVSGSGKANRRSQKSRSARRPGIITKILNTLGSITYWSPPGIELNAGQIFIVCSYLAITVVCIVCNAPLISNPNRAGFLAVAQLPPLFLFATKNSILSLLLGPGVGYEKLNFVHRWAGRCLFLGGVIHGSLWIRNHREYGLPIIGMQKETSGVACLGLLCILVATSLRPVRRFAWKFFWIVHFLGFIAFFITLCYHTTYARPWVYAPLALYGLDLLMRMIKIRIKDAVLIPMDKQMTLIHIPYTTSGWIAGQHVRLRVFFQGRIFESHPLTIMSAPPSEGCLACPLESTKEKCGESEEYEISKTSYEGSGLLLGARAVGRWTKALNNFARHEGQRLQALHRNKGKACDEDPNVPVHVMVDGPYGGCSIDPSSYATVLLVSGGSGATFSIGLLDSLVGKCMRDNGNILTRKIEFVWFVRSYAAIQWFAPILQTIATHATSCPGLDFHLTVYVTCLCVPERVPEIPNCDVLLARPGVTEVLKRVVDGTPDPAREGECELVVNPHGGKQMKEGGKIVTTPETSEEEIVGAAPGGGLAVCASGPERLTREAANAVARLCASGKGVQLGRIGLHTELYAV</sequence>
<dbReference type="SFLD" id="SFLDS00052">
    <property type="entry name" value="Ferric_Reductase_Domain"/>
    <property type="match status" value="1"/>
</dbReference>
<dbReference type="PANTHER" id="PTHR32361:SF9">
    <property type="entry name" value="FERRIC REDUCTASE TRANSMEMBRANE COMPONENT 3-RELATED"/>
    <property type="match status" value="1"/>
</dbReference>
<feature type="transmembrane region" description="Helical" evidence="10">
    <location>
        <begin position="250"/>
        <end position="268"/>
    </location>
</feature>
<keyword evidence="13" id="KW-1185">Reference proteome</keyword>
<evidence type="ECO:0000256" key="8">
    <source>
        <dbReference type="ARBA" id="ARBA00023136"/>
    </source>
</evidence>
<proteinExistence type="inferred from homology"/>
<evidence type="ECO:0000256" key="4">
    <source>
        <dbReference type="ARBA" id="ARBA00022692"/>
    </source>
</evidence>
<feature type="transmembrane region" description="Helical" evidence="10">
    <location>
        <begin position="149"/>
        <end position="169"/>
    </location>
</feature>
<dbReference type="GO" id="GO:0005886">
    <property type="term" value="C:plasma membrane"/>
    <property type="evidence" value="ECO:0007669"/>
    <property type="project" value="TreeGrafter"/>
</dbReference>
<dbReference type="Pfam" id="PF08030">
    <property type="entry name" value="NAD_binding_6"/>
    <property type="match status" value="1"/>
</dbReference>
<evidence type="ECO:0000256" key="5">
    <source>
        <dbReference type="ARBA" id="ARBA00022989"/>
    </source>
</evidence>
<dbReference type="PRINTS" id="PR00466">
    <property type="entry name" value="GP91PHOX"/>
</dbReference>
<keyword evidence="6" id="KW-0560">Oxidoreductase</keyword>
<feature type="domain" description="FAD-binding FR-type" evidence="11">
    <location>
        <begin position="290"/>
        <end position="442"/>
    </location>
</feature>
<dbReference type="GO" id="GO:0000293">
    <property type="term" value="F:ferric-chelate reductase activity"/>
    <property type="evidence" value="ECO:0007669"/>
    <property type="project" value="UniProtKB-ARBA"/>
</dbReference>
<evidence type="ECO:0000256" key="7">
    <source>
        <dbReference type="ARBA" id="ARBA00023065"/>
    </source>
</evidence>
<dbReference type="InterPro" id="IPR013130">
    <property type="entry name" value="Fe3_Rdtase_TM_dom"/>
</dbReference>
<evidence type="ECO:0000256" key="3">
    <source>
        <dbReference type="ARBA" id="ARBA00022448"/>
    </source>
</evidence>
<feature type="transmembrane region" description="Helical" evidence="10">
    <location>
        <begin position="189"/>
        <end position="206"/>
    </location>
</feature>
<dbReference type="STRING" id="703135.A0A2A9NF01"/>
<dbReference type="InterPro" id="IPR000778">
    <property type="entry name" value="Cyt_b245_heavy_chain"/>
</dbReference>
<evidence type="ECO:0000313" key="12">
    <source>
        <dbReference type="EMBL" id="PFH46223.1"/>
    </source>
</evidence>
<dbReference type="InterPro" id="IPR017927">
    <property type="entry name" value="FAD-bd_FR_type"/>
</dbReference>
<protein>
    <recommendedName>
        <fullName evidence="11">FAD-binding FR-type domain-containing protein</fullName>
    </recommendedName>
</protein>
<dbReference type="Proteomes" id="UP000242287">
    <property type="component" value="Unassembled WGS sequence"/>
</dbReference>
<evidence type="ECO:0000256" key="6">
    <source>
        <dbReference type="ARBA" id="ARBA00023002"/>
    </source>
</evidence>
<evidence type="ECO:0000256" key="1">
    <source>
        <dbReference type="ARBA" id="ARBA00004141"/>
    </source>
</evidence>
<dbReference type="SFLD" id="SFLDG01168">
    <property type="entry name" value="Ferric_reductase_subgroup_(FRE"/>
    <property type="match status" value="1"/>
</dbReference>
<comment type="subcellular location">
    <subcellularLocation>
        <location evidence="1">Membrane</location>
        <topology evidence="1">Multi-pass membrane protein</topology>
    </subcellularLocation>
</comment>
<feature type="transmembrane region" description="Helical" evidence="10">
    <location>
        <begin position="226"/>
        <end position="244"/>
    </location>
</feature>
<dbReference type="GO" id="GO:0015677">
    <property type="term" value="P:copper ion import"/>
    <property type="evidence" value="ECO:0007669"/>
    <property type="project" value="TreeGrafter"/>
</dbReference>
<dbReference type="GO" id="GO:0006879">
    <property type="term" value="P:intracellular iron ion homeostasis"/>
    <property type="evidence" value="ECO:0007669"/>
    <property type="project" value="TreeGrafter"/>
</dbReference>
<dbReference type="CDD" id="cd06186">
    <property type="entry name" value="NOX_Duox_like_FAD_NADP"/>
    <property type="match status" value="1"/>
</dbReference>
<evidence type="ECO:0000256" key="10">
    <source>
        <dbReference type="SAM" id="Phobius"/>
    </source>
</evidence>
<dbReference type="PROSITE" id="PS51384">
    <property type="entry name" value="FAD_FR"/>
    <property type="match status" value="1"/>
</dbReference>
<dbReference type="GO" id="GO:0006826">
    <property type="term" value="P:iron ion transport"/>
    <property type="evidence" value="ECO:0007669"/>
    <property type="project" value="TreeGrafter"/>
</dbReference>